<dbReference type="GO" id="GO:0015024">
    <property type="term" value="F:glucuronate-2-sulfatase activity"/>
    <property type="evidence" value="ECO:0007669"/>
    <property type="project" value="TreeGrafter"/>
</dbReference>
<reference evidence="2" key="2">
    <citation type="submission" date="2021-04" db="EMBL/GenBank/DDBJ databases">
        <authorList>
            <person name="Gilroy R."/>
        </authorList>
    </citation>
    <scope>NUCLEOTIDE SEQUENCE</scope>
    <source>
        <strain evidence="2">CHK183-5548</strain>
    </source>
</reference>
<dbReference type="InterPro" id="IPR017850">
    <property type="entry name" value="Alkaline_phosphatase_core_sf"/>
</dbReference>
<dbReference type="Pfam" id="PF00884">
    <property type="entry name" value="Sulfatase"/>
    <property type="match status" value="1"/>
</dbReference>
<dbReference type="AlphaFoldDB" id="A0A9D2PDF0"/>
<feature type="domain" description="Sulfatase N-terminal" evidence="1">
    <location>
        <begin position="5"/>
        <end position="342"/>
    </location>
</feature>
<dbReference type="InterPro" id="IPR051849">
    <property type="entry name" value="GAG-degrading_sulfatase"/>
</dbReference>
<comment type="caution">
    <text evidence="2">The sequence shown here is derived from an EMBL/GenBank/DDBJ whole genome shotgun (WGS) entry which is preliminary data.</text>
</comment>
<dbReference type="CDD" id="cd16037">
    <property type="entry name" value="sulfatase_like"/>
    <property type="match status" value="1"/>
</dbReference>
<dbReference type="Proteomes" id="UP000823883">
    <property type="component" value="Unassembled WGS sequence"/>
</dbReference>
<gene>
    <name evidence="2" type="ORF">IAA04_08975</name>
</gene>
<organism evidence="2 3">
    <name type="scientific">Candidatus Lachnoclostridium pullistercoris</name>
    <dbReference type="NCBI Taxonomy" id="2838632"/>
    <lineage>
        <taxon>Bacteria</taxon>
        <taxon>Bacillati</taxon>
        <taxon>Bacillota</taxon>
        <taxon>Clostridia</taxon>
        <taxon>Lachnospirales</taxon>
        <taxon>Lachnospiraceae</taxon>
    </lineage>
</organism>
<dbReference type="PANTHER" id="PTHR46615:SF1">
    <property type="entry name" value="ARYLSULFATASE K"/>
    <property type="match status" value="1"/>
</dbReference>
<proteinExistence type="predicted"/>
<evidence type="ECO:0000313" key="3">
    <source>
        <dbReference type="Proteomes" id="UP000823883"/>
    </source>
</evidence>
<dbReference type="SUPFAM" id="SSF53649">
    <property type="entry name" value="Alkaline phosphatase-like"/>
    <property type="match status" value="1"/>
</dbReference>
<protein>
    <submittedName>
        <fullName evidence="2">Sulfatase-like hydrolase/transferase</fullName>
    </submittedName>
</protein>
<name>A0A9D2PDF0_9FIRM</name>
<keyword evidence="2" id="KW-0378">Hydrolase</keyword>
<dbReference type="Gene3D" id="3.40.720.10">
    <property type="entry name" value="Alkaline Phosphatase, subunit A"/>
    <property type="match status" value="1"/>
</dbReference>
<dbReference type="PANTHER" id="PTHR46615">
    <property type="entry name" value="ARYLSULFATASE K"/>
    <property type="match status" value="1"/>
</dbReference>
<dbReference type="InterPro" id="IPR000917">
    <property type="entry name" value="Sulfatase_N"/>
</dbReference>
<accession>A0A9D2PDF0</accession>
<evidence type="ECO:0000259" key="1">
    <source>
        <dbReference type="Pfam" id="PF00884"/>
    </source>
</evidence>
<dbReference type="EMBL" id="DWWL01000057">
    <property type="protein sequence ID" value="HJC48169.1"/>
    <property type="molecule type" value="Genomic_DNA"/>
</dbReference>
<reference evidence="2" key="1">
    <citation type="journal article" date="2021" name="PeerJ">
        <title>Extensive microbial diversity within the chicken gut microbiome revealed by metagenomics and culture.</title>
        <authorList>
            <person name="Gilroy R."/>
            <person name="Ravi A."/>
            <person name="Getino M."/>
            <person name="Pursley I."/>
            <person name="Horton D.L."/>
            <person name="Alikhan N.F."/>
            <person name="Baker D."/>
            <person name="Gharbi K."/>
            <person name="Hall N."/>
            <person name="Watson M."/>
            <person name="Adriaenssens E.M."/>
            <person name="Foster-Nyarko E."/>
            <person name="Jarju S."/>
            <person name="Secka A."/>
            <person name="Antonio M."/>
            <person name="Oren A."/>
            <person name="Chaudhuri R.R."/>
            <person name="La Ragione R."/>
            <person name="Hildebrand F."/>
            <person name="Pallen M.J."/>
        </authorList>
    </citation>
    <scope>NUCLEOTIDE SEQUENCE</scope>
    <source>
        <strain evidence="2">CHK183-5548</strain>
    </source>
</reference>
<evidence type="ECO:0000313" key="2">
    <source>
        <dbReference type="EMBL" id="HJC48169.1"/>
    </source>
</evidence>
<dbReference type="GO" id="GO:0004065">
    <property type="term" value="F:arylsulfatase activity"/>
    <property type="evidence" value="ECO:0007669"/>
    <property type="project" value="TreeGrafter"/>
</dbReference>
<sequence length="483" mass="53773">MRQTNLLVICSDQHNPHIAGFMGNALACTPNLDRLAARGTVFEHAYTPTPICVPARAAMATGDYPFRGGFWDNAHPFCGDQMSWGRRLEEAGYYVAAVGKLHFKDDSSRTFPGQRIPMNVKGGLGDLMTACRMGNGTTPQLRKQIQAAGEGDSDYIHYDREIAREAVRFLKTEAGSLGRPWCLYAGFTTPHYPLKVPEEFMKQYEPYSQFPLAAEWEDPSGLHPALKNYKRKVQMEKEWLSAEEIKRAEAAYYGLTAFLDSQAGAVLDALREAGLEESTRVLYLADHGDSAGEHGLFFKSTMNEGSVGIPMIAAGPDIPAGRREKRCVSLIDVYPTLLQYAGLERTKEEKGLPGISLSDTIAGNGEAERPIFSEYHCAGFSGSEYMLRKGRWKLVRYTGYDQCQLFDLETDPQEDHDLGGLQEFEEVRAELNRELEAVCDPEELDRRSMEDQKRLIEEKGGLKAVLEKGLTPFTAVPEGMGVK</sequence>